<dbReference type="AlphaFoldDB" id="A0A4U6TCQ6"/>
<keyword evidence="2" id="KW-0812">Transmembrane</keyword>
<feature type="region of interest" description="Disordered" evidence="1">
    <location>
        <begin position="85"/>
        <end position="105"/>
    </location>
</feature>
<gene>
    <name evidence="4" type="ORF">SEVIR_8G072400v2</name>
</gene>
<protein>
    <submittedName>
        <fullName evidence="4">Uncharacterized protein</fullName>
    </submittedName>
</protein>
<keyword evidence="2" id="KW-1133">Transmembrane helix</keyword>
<keyword evidence="3" id="KW-0732">Signal</keyword>
<accession>A0A4U6TCQ6</accession>
<feature type="compositionally biased region" description="Basic and acidic residues" evidence="1">
    <location>
        <begin position="89"/>
        <end position="98"/>
    </location>
</feature>
<evidence type="ECO:0000256" key="3">
    <source>
        <dbReference type="SAM" id="SignalP"/>
    </source>
</evidence>
<evidence type="ECO:0000313" key="5">
    <source>
        <dbReference type="Proteomes" id="UP000298652"/>
    </source>
</evidence>
<dbReference type="EMBL" id="CM016559">
    <property type="protein sequence ID" value="TKV99867.1"/>
    <property type="molecule type" value="Genomic_DNA"/>
</dbReference>
<evidence type="ECO:0000313" key="4">
    <source>
        <dbReference type="EMBL" id="TKV99867.1"/>
    </source>
</evidence>
<feature type="chain" id="PRO_5020269648" evidence="3">
    <location>
        <begin position="19"/>
        <end position="105"/>
    </location>
</feature>
<organism evidence="4 5">
    <name type="scientific">Setaria viridis</name>
    <name type="common">Green bristlegrass</name>
    <name type="synonym">Setaria italica subsp. viridis</name>
    <dbReference type="NCBI Taxonomy" id="4556"/>
    <lineage>
        <taxon>Eukaryota</taxon>
        <taxon>Viridiplantae</taxon>
        <taxon>Streptophyta</taxon>
        <taxon>Embryophyta</taxon>
        <taxon>Tracheophyta</taxon>
        <taxon>Spermatophyta</taxon>
        <taxon>Magnoliopsida</taxon>
        <taxon>Liliopsida</taxon>
        <taxon>Poales</taxon>
        <taxon>Poaceae</taxon>
        <taxon>PACMAD clade</taxon>
        <taxon>Panicoideae</taxon>
        <taxon>Panicodae</taxon>
        <taxon>Paniceae</taxon>
        <taxon>Cenchrinae</taxon>
        <taxon>Setaria</taxon>
    </lineage>
</organism>
<dbReference type="PANTHER" id="PTHR35462:SF2">
    <property type="entry name" value="TRANSMEMBRANE PROTEIN"/>
    <property type="match status" value="1"/>
</dbReference>
<keyword evidence="5" id="KW-1185">Reference proteome</keyword>
<proteinExistence type="predicted"/>
<dbReference type="Proteomes" id="UP000298652">
    <property type="component" value="Chromosome 8"/>
</dbReference>
<name>A0A4U6TCQ6_SETVI</name>
<sequence length="105" mass="10708">MSITATALLISLLATALATCSSCPGLRHRAAVISSTASLAAGAVKEALDEAGLFGSASALPKDVAADLVGVAAAALILALVHRRRRERKAREDSDARIPDNVSMV</sequence>
<evidence type="ECO:0000256" key="2">
    <source>
        <dbReference type="SAM" id="Phobius"/>
    </source>
</evidence>
<keyword evidence="2" id="KW-0472">Membrane</keyword>
<reference evidence="4" key="1">
    <citation type="submission" date="2019-03" db="EMBL/GenBank/DDBJ databases">
        <title>WGS assembly of Setaria viridis.</title>
        <authorList>
            <person name="Huang P."/>
            <person name="Jenkins J."/>
            <person name="Grimwood J."/>
            <person name="Barry K."/>
            <person name="Healey A."/>
            <person name="Mamidi S."/>
            <person name="Sreedasyam A."/>
            <person name="Shu S."/>
            <person name="Feldman M."/>
            <person name="Wu J."/>
            <person name="Yu Y."/>
            <person name="Chen C."/>
            <person name="Johnson J."/>
            <person name="Rokhsar D."/>
            <person name="Baxter I."/>
            <person name="Schmutz J."/>
            <person name="Brutnell T."/>
            <person name="Kellogg E."/>
        </authorList>
    </citation>
    <scope>NUCLEOTIDE SEQUENCE [LARGE SCALE GENOMIC DNA]</scope>
</reference>
<dbReference type="Gramene" id="TKV99867">
    <property type="protein sequence ID" value="TKV99867"/>
    <property type="gene ID" value="SEVIR_8G072400v2"/>
</dbReference>
<dbReference type="PANTHER" id="PTHR35462">
    <property type="match status" value="1"/>
</dbReference>
<evidence type="ECO:0000256" key="1">
    <source>
        <dbReference type="SAM" id="MobiDB-lite"/>
    </source>
</evidence>
<feature type="transmembrane region" description="Helical" evidence="2">
    <location>
        <begin position="64"/>
        <end position="81"/>
    </location>
</feature>
<feature type="signal peptide" evidence="3">
    <location>
        <begin position="1"/>
        <end position="18"/>
    </location>
</feature>